<dbReference type="InterPro" id="IPR036265">
    <property type="entry name" value="HIT-like_sf"/>
</dbReference>
<reference evidence="1" key="1">
    <citation type="submission" date="2020-05" db="EMBL/GenBank/DDBJ databases">
        <authorList>
            <person name="Chiriac C."/>
            <person name="Salcher M."/>
            <person name="Ghai R."/>
            <person name="Kavagutti S V."/>
        </authorList>
    </citation>
    <scope>NUCLEOTIDE SEQUENCE</scope>
</reference>
<accession>A0A6J6CSC1</accession>
<dbReference type="SUPFAM" id="SSF54197">
    <property type="entry name" value="HIT-like"/>
    <property type="match status" value="1"/>
</dbReference>
<dbReference type="Gene3D" id="3.30.428.10">
    <property type="entry name" value="HIT-like"/>
    <property type="match status" value="1"/>
</dbReference>
<protein>
    <submittedName>
        <fullName evidence="1">Unannotated protein</fullName>
    </submittedName>
</protein>
<name>A0A6J6CSC1_9ZZZZ</name>
<organism evidence="1">
    <name type="scientific">freshwater metagenome</name>
    <dbReference type="NCBI Taxonomy" id="449393"/>
    <lineage>
        <taxon>unclassified sequences</taxon>
        <taxon>metagenomes</taxon>
        <taxon>ecological metagenomes</taxon>
    </lineage>
</organism>
<evidence type="ECO:0000313" key="1">
    <source>
        <dbReference type="EMBL" id="CAB4554422.1"/>
    </source>
</evidence>
<proteinExistence type="predicted"/>
<sequence length="91" mass="10134">MLVDSLARLDQLFSEPMPYMLWIHQRPTDGGDWEDSRVHFHITPLLRSPGTQRYVAAAELGSGITFNPVQPAEAAAQLRACKGLSETEPSR</sequence>
<gene>
    <name evidence="1" type="ORF">UFOPK1358_01825</name>
</gene>
<dbReference type="EMBL" id="CAEZSF010000244">
    <property type="protein sequence ID" value="CAB4554422.1"/>
    <property type="molecule type" value="Genomic_DNA"/>
</dbReference>
<dbReference type="AlphaFoldDB" id="A0A6J6CSC1"/>